<sequence length="89" mass="9854">MALKITATNSTNGQQETQAYARITNFFGTKDQVQVQVEIHATEEARQAGWPSIQQQAHYVNMADLQGDLIPAMYGVLKTFTQYSGSTDV</sequence>
<name>A0A6J5LQV2_9CAUD</name>
<protein>
    <submittedName>
        <fullName evidence="1">Uncharacterized protein</fullName>
    </submittedName>
</protein>
<dbReference type="EMBL" id="LR796319">
    <property type="protein sequence ID" value="CAB4136668.1"/>
    <property type="molecule type" value="Genomic_DNA"/>
</dbReference>
<organism evidence="1">
    <name type="scientific">uncultured Caudovirales phage</name>
    <dbReference type="NCBI Taxonomy" id="2100421"/>
    <lineage>
        <taxon>Viruses</taxon>
        <taxon>Duplodnaviria</taxon>
        <taxon>Heunggongvirae</taxon>
        <taxon>Uroviricota</taxon>
        <taxon>Caudoviricetes</taxon>
        <taxon>Peduoviridae</taxon>
        <taxon>Maltschvirus</taxon>
        <taxon>Maltschvirus maltsch</taxon>
    </lineage>
</organism>
<gene>
    <name evidence="1" type="ORF">UFOVP308_44</name>
</gene>
<reference evidence="1" key="1">
    <citation type="submission" date="2020-04" db="EMBL/GenBank/DDBJ databases">
        <authorList>
            <person name="Chiriac C."/>
            <person name="Salcher M."/>
            <person name="Ghai R."/>
            <person name="Kavagutti S V."/>
        </authorList>
    </citation>
    <scope>NUCLEOTIDE SEQUENCE</scope>
</reference>
<accession>A0A6J5LQV2</accession>
<evidence type="ECO:0000313" key="1">
    <source>
        <dbReference type="EMBL" id="CAB4136668.1"/>
    </source>
</evidence>
<proteinExistence type="predicted"/>